<accession>A0A816BHS5</accession>
<reference evidence="1" key="1">
    <citation type="submission" date="2021-02" db="EMBL/GenBank/DDBJ databases">
        <authorList>
            <person name="Nowell W R."/>
        </authorList>
    </citation>
    <scope>NUCLEOTIDE SEQUENCE</scope>
</reference>
<protein>
    <submittedName>
        <fullName evidence="1">Uncharacterized protein</fullName>
    </submittedName>
</protein>
<organism evidence="1 3">
    <name type="scientific">Didymodactylos carnosus</name>
    <dbReference type="NCBI Taxonomy" id="1234261"/>
    <lineage>
        <taxon>Eukaryota</taxon>
        <taxon>Metazoa</taxon>
        <taxon>Spiralia</taxon>
        <taxon>Gnathifera</taxon>
        <taxon>Rotifera</taxon>
        <taxon>Eurotatoria</taxon>
        <taxon>Bdelloidea</taxon>
        <taxon>Philodinida</taxon>
        <taxon>Philodinidae</taxon>
        <taxon>Didymodactylos</taxon>
    </lineage>
</organism>
<evidence type="ECO:0000313" key="3">
    <source>
        <dbReference type="Proteomes" id="UP000663829"/>
    </source>
</evidence>
<name>A0A816BHS5_9BILA</name>
<dbReference type="Proteomes" id="UP000663829">
    <property type="component" value="Unassembled WGS sequence"/>
</dbReference>
<dbReference type="EMBL" id="CAJNOQ010037439">
    <property type="protein sequence ID" value="CAF1608412.1"/>
    <property type="molecule type" value="Genomic_DNA"/>
</dbReference>
<proteinExistence type="predicted"/>
<keyword evidence="3" id="KW-1185">Reference proteome</keyword>
<evidence type="ECO:0000313" key="2">
    <source>
        <dbReference type="EMBL" id="CAF4489753.1"/>
    </source>
</evidence>
<dbReference type="Proteomes" id="UP000681722">
    <property type="component" value="Unassembled WGS sequence"/>
</dbReference>
<dbReference type="AlphaFoldDB" id="A0A816BHS5"/>
<dbReference type="EMBL" id="CAJOBC010104087">
    <property type="protein sequence ID" value="CAF4489753.1"/>
    <property type="molecule type" value="Genomic_DNA"/>
</dbReference>
<gene>
    <name evidence="1" type="ORF">GPM918_LOCUS42916</name>
    <name evidence="2" type="ORF">SRO942_LOCUS44268</name>
</gene>
<comment type="caution">
    <text evidence="1">The sequence shown here is derived from an EMBL/GenBank/DDBJ whole genome shotgun (WGS) entry which is preliminary data.</text>
</comment>
<sequence length="24" mass="2704">DELRCVLNSAIELIELGGLDKKKF</sequence>
<evidence type="ECO:0000313" key="1">
    <source>
        <dbReference type="EMBL" id="CAF1608412.1"/>
    </source>
</evidence>
<feature type="non-terminal residue" evidence="1">
    <location>
        <position position="1"/>
    </location>
</feature>